<dbReference type="Proteomes" id="UP000885706">
    <property type="component" value="Unassembled WGS sequence"/>
</dbReference>
<comment type="caution">
    <text evidence="1">The sequence shown here is derived from an EMBL/GenBank/DDBJ whole genome shotgun (WGS) entry which is preliminary data.</text>
</comment>
<accession>A0A7V0IA94</accession>
<dbReference type="EMBL" id="DQWQ01000088">
    <property type="protein sequence ID" value="HDD35559.1"/>
    <property type="molecule type" value="Genomic_DNA"/>
</dbReference>
<dbReference type="AlphaFoldDB" id="A0A7V0IA94"/>
<name>A0A7V0IA94_DESA2</name>
<reference evidence="1" key="1">
    <citation type="journal article" date="2020" name="mSystems">
        <title>Genome- and Community-Level Interaction Insights into Carbon Utilization and Element Cycling Functions of Hydrothermarchaeota in Hydrothermal Sediment.</title>
        <authorList>
            <person name="Zhou Z."/>
            <person name="Liu Y."/>
            <person name="Xu W."/>
            <person name="Pan J."/>
            <person name="Luo Z.H."/>
            <person name="Li M."/>
        </authorList>
    </citation>
    <scope>NUCLEOTIDE SEQUENCE [LARGE SCALE GENOMIC DNA]</scope>
    <source>
        <strain evidence="1">HyVt-113</strain>
    </source>
</reference>
<evidence type="ECO:0000313" key="1">
    <source>
        <dbReference type="EMBL" id="HDD35559.1"/>
    </source>
</evidence>
<proteinExistence type="predicted"/>
<organism evidence="1">
    <name type="scientific">Desulfofervidus auxilii</name>
    <dbReference type="NCBI Taxonomy" id="1621989"/>
    <lineage>
        <taxon>Bacteria</taxon>
        <taxon>Pseudomonadati</taxon>
        <taxon>Thermodesulfobacteriota</taxon>
        <taxon>Candidatus Desulfofervidia</taxon>
        <taxon>Candidatus Desulfofervidales</taxon>
        <taxon>Candidatus Desulfofervidaceae</taxon>
        <taxon>Candidatus Desulfofervidus</taxon>
    </lineage>
</organism>
<protein>
    <submittedName>
        <fullName evidence="1">Uncharacterized protein</fullName>
    </submittedName>
</protein>
<gene>
    <name evidence="1" type="ORF">ENF30_02030</name>
</gene>
<sequence length="171" mass="19994">MEQEKQIEEAKRKNFWCEHFKALIPPSTCLTRQEKAQKASPLESIFACKDCKQGKEIKKLVEKAKKQHAILGTCISCGEFTLIKAKNLCTKCYYHFSKKAKKEDKNMEGNKNISDKNVEKLLYIDFTDFPELWDFLINTAKNEFRTPEMQVLYWVNEHAKYEEVEKIGGTD</sequence>